<keyword evidence="1" id="KW-0472">Membrane</keyword>
<gene>
    <name evidence="2" type="ORF">RYX45_14450</name>
</gene>
<proteinExistence type="predicted"/>
<reference evidence="2" key="1">
    <citation type="submission" date="2023-10" db="EMBL/GenBank/DDBJ databases">
        <title>Screening of Alkalihalophilus pseudofirmusBZ-TG-HK211 and Its Alleviation of Salt Stress on Rapeseed Growth.</title>
        <authorList>
            <person name="Zhao B."/>
            <person name="Guo T."/>
        </authorList>
    </citation>
    <scope>NUCLEOTIDE SEQUENCE</scope>
    <source>
        <strain evidence="2">BZ-TG-HK211</strain>
    </source>
</reference>
<sequence>MAGSILLIPVIIIGCIMMMYYAIRHTIQEKAIKKSNDFIDKYVTFERFNQVEGMLTVQGRKIRTYQLGAIKVDGCILVDFIDCVTTNNVTVTDIVYQGYSLFSYAPKGISYREKADYALEVLKEMAQQGKIKSELYTEIKTIVSEVDTLNELINSGHIYKKSNDDYTWIAG</sequence>
<keyword evidence="1" id="KW-0812">Transmembrane</keyword>
<organism evidence="2 3">
    <name type="scientific">Alkalihalophilus pseudofirmus</name>
    <name type="common">Bacillus pseudofirmus</name>
    <dbReference type="NCBI Taxonomy" id="79885"/>
    <lineage>
        <taxon>Bacteria</taxon>
        <taxon>Bacillati</taxon>
        <taxon>Bacillota</taxon>
        <taxon>Bacilli</taxon>
        <taxon>Bacillales</taxon>
        <taxon>Bacillaceae</taxon>
        <taxon>Alkalihalophilus</taxon>
    </lineage>
</organism>
<evidence type="ECO:0000256" key="1">
    <source>
        <dbReference type="SAM" id="Phobius"/>
    </source>
</evidence>
<dbReference type="EMBL" id="JAWJAY010000003">
    <property type="protein sequence ID" value="MDV2886387.1"/>
    <property type="molecule type" value="Genomic_DNA"/>
</dbReference>
<keyword evidence="1" id="KW-1133">Transmembrane helix</keyword>
<dbReference type="AlphaFoldDB" id="A0AAJ2NQ46"/>
<name>A0AAJ2NQ46_ALKPS</name>
<accession>A0AAJ2NQ46</accession>
<comment type="caution">
    <text evidence="2">The sequence shown here is derived from an EMBL/GenBank/DDBJ whole genome shotgun (WGS) entry which is preliminary data.</text>
</comment>
<dbReference type="Proteomes" id="UP001285636">
    <property type="component" value="Unassembled WGS sequence"/>
</dbReference>
<feature type="transmembrane region" description="Helical" evidence="1">
    <location>
        <begin position="6"/>
        <end position="23"/>
    </location>
</feature>
<protein>
    <submittedName>
        <fullName evidence="2">Uncharacterized protein</fullName>
    </submittedName>
</protein>
<dbReference type="RefSeq" id="WP_323467170.1">
    <property type="nucleotide sequence ID" value="NZ_CP144224.1"/>
</dbReference>
<evidence type="ECO:0000313" key="3">
    <source>
        <dbReference type="Proteomes" id="UP001285636"/>
    </source>
</evidence>
<evidence type="ECO:0000313" key="2">
    <source>
        <dbReference type="EMBL" id="MDV2886387.1"/>
    </source>
</evidence>